<feature type="transmembrane region" description="Helical" evidence="6">
    <location>
        <begin position="472"/>
        <end position="491"/>
    </location>
</feature>
<evidence type="ECO:0000256" key="2">
    <source>
        <dbReference type="ARBA" id="ARBA00022475"/>
    </source>
</evidence>
<evidence type="ECO:0000313" key="8">
    <source>
        <dbReference type="EMBL" id="RNL20616.1"/>
    </source>
</evidence>
<keyword evidence="9" id="KW-1185">Reference proteome</keyword>
<keyword evidence="3 6" id="KW-0812">Transmembrane</keyword>
<feature type="transmembrane region" description="Helical" evidence="6">
    <location>
        <begin position="30"/>
        <end position="54"/>
    </location>
</feature>
<dbReference type="Pfam" id="PF03553">
    <property type="entry name" value="Na_H_antiporter"/>
    <property type="match status" value="1"/>
</dbReference>
<dbReference type="RefSeq" id="WP_123197717.1">
    <property type="nucleotide sequence ID" value="NZ_QICB01000002.1"/>
</dbReference>
<dbReference type="EMBL" id="QICB01000002">
    <property type="protein sequence ID" value="RNL20616.1"/>
    <property type="molecule type" value="Genomic_DNA"/>
</dbReference>
<dbReference type="GO" id="GO:0005886">
    <property type="term" value="C:plasma membrane"/>
    <property type="evidence" value="ECO:0007669"/>
    <property type="project" value="UniProtKB-SubCell"/>
</dbReference>
<evidence type="ECO:0000256" key="4">
    <source>
        <dbReference type="ARBA" id="ARBA00022989"/>
    </source>
</evidence>
<feature type="transmembrane region" description="Helical" evidence="6">
    <location>
        <begin position="371"/>
        <end position="400"/>
    </location>
</feature>
<keyword evidence="5 6" id="KW-0472">Membrane</keyword>
<evidence type="ECO:0000256" key="6">
    <source>
        <dbReference type="SAM" id="Phobius"/>
    </source>
</evidence>
<gene>
    <name evidence="8" type="ORF">DMP07_03270</name>
</gene>
<dbReference type="Proteomes" id="UP000267368">
    <property type="component" value="Unassembled WGS sequence"/>
</dbReference>
<feature type="transmembrane region" description="Helical" evidence="6">
    <location>
        <begin position="145"/>
        <end position="168"/>
    </location>
</feature>
<organism evidence="8 9">
    <name type="scientific">Slackia faecicanis</name>
    <dbReference type="NCBI Taxonomy" id="255723"/>
    <lineage>
        <taxon>Bacteria</taxon>
        <taxon>Bacillati</taxon>
        <taxon>Actinomycetota</taxon>
        <taxon>Coriobacteriia</taxon>
        <taxon>Eggerthellales</taxon>
        <taxon>Eggerthellaceae</taxon>
        <taxon>Slackia</taxon>
    </lineage>
</organism>
<feature type="transmembrane region" description="Helical" evidence="6">
    <location>
        <begin position="247"/>
        <end position="268"/>
    </location>
</feature>
<protein>
    <submittedName>
        <fullName evidence="8">Sodium:proton antiporter</fullName>
    </submittedName>
</protein>
<sequence>MEFVNSAWALAPALIAIVLALVTKEVYVSLFVGIVVGGLLVAAFNPVTTLDTIVGEGIVPAVADNAGIFIFLVVLGMLVALVNSAGGAAAFGRWAGTHVKSRVGVQIASFILGCLIFVDDYFNCLTVGSVMRPLTDSKNVSRAKLAFIIDATAAPICMIAPVSSWAAAVSGVAQDLGVNGIELFIQAIPFNFYSLLMIVFVIGLIFLNFDYGPMAKAELEAYRDGKLGALEQDKPVGNPKASLWDMLLPIIVLIVCCIGAMLYVGGFFGGDANGNVIEAFGNTDAFTALPWGSLIAVTFTFLYLIARRIHTLKSASEAFVAGFNAMVPAILVLTFAVSLKNMTGLLGADVFVAGLVEGAAPGLFNMLPAVIFLVAVFLGFSTGTSWGTFGILIPVVMPIFANDPTLLIIGISACLAGAVAGDHCSPISDTTVMSSAGANMLHVNHVSTQLPYVITMACVSFVMFVIAGFVQNAFICLPIGVALTIGTLLVLKKTVGKTVKDLEPYKGEQVQA</sequence>
<feature type="domain" description="Na+/H+ antiporter NhaC-like C-terminal" evidence="7">
    <location>
        <begin position="159"/>
        <end position="469"/>
    </location>
</feature>
<feature type="transmembrane region" description="Helical" evidence="6">
    <location>
        <begin position="66"/>
        <end position="91"/>
    </location>
</feature>
<evidence type="ECO:0000259" key="7">
    <source>
        <dbReference type="Pfam" id="PF03553"/>
    </source>
</evidence>
<accession>A0A3N0AFM6</accession>
<keyword evidence="2" id="KW-1003">Cell membrane</keyword>
<evidence type="ECO:0000313" key="9">
    <source>
        <dbReference type="Proteomes" id="UP000267368"/>
    </source>
</evidence>
<reference evidence="9" key="1">
    <citation type="submission" date="2018-05" db="EMBL/GenBank/DDBJ databases">
        <title>Genome Sequencing of selected type strains of the family Eggerthellaceae.</title>
        <authorList>
            <person name="Danylec N."/>
            <person name="Stoll D.A."/>
            <person name="Doetsch A."/>
            <person name="Huch M."/>
        </authorList>
    </citation>
    <scope>NUCLEOTIDE SEQUENCE [LARGE SCALE GENOMIC DNA]</scope>
    <source>
        <strain evidence="9">DSM 17537</strain>
    </source>
</reference>
<comment type="caution">
    <text evidence="8">The sequence shown here is derived from an EMBL/GenBank/DDBJ whole genome shotgun (WGS) entry which is preliminary data.</text>
</comment>
<feature type="transmembrane region" description="Helical" evidence="6">
    <location>
        <begin position="446"/>
        <end position="466"/>
    </location>
</feature>
<dbReference type="InterPro" id="IPR018461">
    <property type="entry name" value="Na/H_Antiport_NhaC-like_C"/>
</dbReference>
<feature type="transmembrane region" description="Helical" evidence="6">
    <location>
        <begin position="318"/>
        <end position="339"/>
    </location>
</feature>
<evidence type="ECO:0000256" key="1">
    <source>
        <dbReference type="ARBA" id="ARBA00004651"/>
    </source>
</evidence>
<keyword evidence="4 6" id="KW-1133">Transmembrane helix</keyword>
<dbReference type="OrthoDB" id="9762978at2"/>
<feature type="transmembrane region" description="Helical" evidence="6">
    <location>
        <begin position="288"/>
        <end position="306"/>
    </location>
</feature>
<dbReference type="AlphaFoldDB" id="A0A3N0AFM6"/>
<evidence type="ECO:0000256" key="3">
    <source>
        <dbReference type="ARBA" id="ARBA00022692"/>
    </source>
</evidence>
<evidence type="ECO:0000256" key="5">
    <source>
        <dbReference type="ARBA" id="ARBA00023136"/>
    </source>
</evidence>
<feature type="transmembrane region" description="Helical" evidence="6">
    <location>
        <begin position="103"/>
        <end position="124"/>
    </location>
</feature>
<proteinExistence type="predicted"/>
<name>A0A3N0AFM6_9ACTN</name>
<comment type="subcellular location">
    <subcellularLocation>
        <location evidence="1">Cell membrane</location>
        <topology evidence="1">Multi-pass membrane protein</topology>
    </subcellularLocation>
</comment>
<dbReference type="PANTHER" id="PTHR43478">
    <property type="entry name" value="NA+/H+ ANTIPORTER-RELATED"/>
    <property type="match status" value="1"/>
</dbReference>
<dbReference type="PANTHER" id="PTHR43478:SF1">
    <property type="entry name" value="NA+_H+ ANTIPORTER NHAC-LIKE C-TERMINAL DOMAIN-CONTAINING PROTEIN"/>
    <property type="match status" value="1"/>
</dbReference>
<feature type="transmembrane region" description="Helical" evidence="6">
    <location>
        <begin position="188"/>
        <end position="209"/>
    </location>
</feature>